<proteinExistence type="predicted"/>
<organism evidence="3 4">
    <name type="scientific">Rhynchosporium agropyri</name>
    <dbReference type="NCBI Taxonomy" id="914238"/>
    <lineage>
        <taxon>Eukaryota</taxon>
        <taxon>Fungi</taxon>
        <taxon>Dikarya</taxon>
        <taxon>Ascomycota</taxon>
        <taxon>Pezizomycotina</taxon>
        <taxon>Leotiomycetes</taxon>
        <taxon>Helotiales</taxon>
        <taxon>Ploettnerulaceae</taxon>
        <taxon>Rhynchosporium</taxon>
    </lineage>
</organism>
<evidence type="ECO:0000256" key="1">
    <source>
        <dbReference type="SAM" id="MobiDB-lite"/>
    </source>
</evidence>
<keyword evidence="4" id="KW-1185">Reference proteome</keyword>
<sequence>MDSSNTPYYCLKRSHFDYSIDGWIDDQLETDTPASIARYDMDDSPESATRSTSPSKRQKILDRTATATSRWSERISALDDSASFKEPSSATSASRPGSPSKSIRSRRIQLDYTDPPIFFGPPRRQLSDSEDASSSSSSSSSQIIDPQISQHVNMTTLEHTESEVSIPPDICNLIKRLSEEAANPVLPADIVSSINAISPTKFFELHCASAAPSSNTSRKLLKHISTLFGMARDLYAESYDEAAWYPLVRMLLVGPPGTSSQPFIKHEEAHTRAVCSDLLPRKNGNPIPTVKVDHMIQFNTLHKQIGSILKPVFQTQPQSFSLSAFNDPVACKTFTCAVVEAKAPGGNFQEASYQIAIASAAILERIRLLSGNSSNAGDDQDHMPVLGWIVHGHFWTLHVSYREVDGSIRVLGPYPSGNTATDITIALSQRHKLIVVKEGFSIFTRLPNDDFSQYLITF</sequence>
<feature type="region of interest" description="Disordered" evidence="1">
    <location>
        <begin position="38"/>
        <end position="146"/>
    </location>
</feature>
<feature type="compositionally biased region" description="Polar residues" evidence="1">
    <location>
        <begin position="46"/>
        <end position="55"/>
    </location>
</feature>
<reference evidence="4" key="1">
    <citation type="submission" date="2016-03" db="EMBL/GenBank/DDBJ databases">
        <authorList>
            <person name="Guldener U."/>
        </authorList>
    </citation>
    <scope>NUCLEOTIDE SEQUENCE [LARGE SCALE GENOMIC DNA]</scope>
    <source>
        <strain evidence="4">04CH-RAC-A.6.1</strain>
    </source>
</reference>
<name>A0A1E1LIA1_9HELO</name>
<dbReference type="InterPro" id="IPR046797">
    <property type="entry name" value="PDDEXK_12"/>
</dbReference>
<dbReference type="Pfam" id="PF20516">
    <property type="entry name" value="PDDEXK_12"/>
    <property type="match status" value="1"/>
</dbReference>
<dbReference type="AlphaFoldDB" id="A0A1E1LIA1"/>
<gene>
    <name evidence="3" type="ORF">RAG0_14780</name>
</gene>
<evidence type="ECO:0000259" key="2">
    <source>
        <dbReference type="Pfam" id="PF20516"/>
    </source>
</evidence>
<evidence type="ECO:0000313" key="3">
    <source>
        <dbReference type="EMBL" id="CZT10247.1"/>
    </source>
</evidence>
<protein>
    <recommendedName>
        <fullName evidence="2">PD-(D/E)XK nuclease-like domain-containing protein</fullName>
    </recommendedName>
</protein>
<evidence type="ECO:0000313" key="4">
    <source>
        <dbReference type="Proteomes" id="UP000178912"/>
    </source>
</evidence>
<feature type="compositionally biased region" description="Polar residues" evidence="1">
    <location>
        <begin position="86"/>
        <end position="102"/>
    </location>
</feature>
<dbReference type="OrthoDB" id="4161186at2759"/>
<accession>A0A1E1LIA1</accession>
<feature type="compositionally biased region" description="Low complexity" evidence="1">
    <location>
        <begin position="132"/>
        <end position="146"/>
    </location>
</feature>
<feature type="domain" description="PD-(D/E)XK nuclease-like" evidence="2">
    <location>
        <begin position="208"/>
        <end position="406"/>
    </location>
</feature>
<dbReference type="EMBL" id="FJUX01000125">
    <property type="protein sequence ID" value="CZT10247.1"/>
    <property type="molecule type" value="Genomic_DNA"/>
</dbReference>
<dbReference type="Proteomes" id="UP000178912">
    <property type="component" value="Unassembled WGS sequence"/>
</dbReference>